<evidence type="ECO:0000256" key="3">
    <source>
        <dbReference type="ARBA" id="ARBA00022692"/>
    </source>
</evidence>
<feature type="transmembrane region" description="Helical" evidence="9">
    <location>
        <begin position="155"/>
        <end position="175"/>
    </location>
</feature>
<evidence type="ECO:0000313" key="14">
    <source>
        <dbReference type="Proteomes" id="UP000006461"/>
    </source>
</evidence>
<evidence type="ECO:0000256" key="2">
    <source>
        <dbReference type="ARBA" id="ARBA00022475"/>
    </source>
</evidence>
<proteinExistence type="predicted"/>
<dbReference type="InterPro" id="IPR007348">
    <property type="entry name" value="CopC_dom"/>
</dbReference>
<dbReference type="GO" id="GO:0042597">
    <property type="term" value="C:periplasmic space"/>
    <property type="evidence" value="ECO:0007669"/>
    <property type="project" value="InterPro"/>
</dbReference>
<gene>
    <name evidence="13" type="primary">copC</name>
    <name evidence="13" type="ordered locus">MODMU_1956</name>
</gene>
<dbReference type="OrthoDB" id="5242236at2"/>
<feature type="chain" id="PRO_5039395340" evidence="10">
    <location>
        <begin position="19"/>
        <end position="591"/>
    </location>
</feature>
<feature type="transmembrane region" description="Helical" evidence="9">
    <location>
        <begin position="263"/>
        <end position="286"/>
    </location>
</feature>
<evidence type="ECO:0000256" key="8">
    <source>
        <dbReference type="ARBA" id="ARBA00023136"/>
    </source>
</evidence>
<evidence type="ECO:0000256" key="10">
    <source>
        <dbReference type="SAM" id="SignalP"/>
    </source>
</evidence>
<keyword evidence="2" id="KW-1003">Cell membrane</keyword>
<keyword evidence="7" id="KW-0186">Copper</keyword>
<feature type="domain" description="Copper resistance protein D" evidence="12">
    <location>
        <begin position="331"/>
        <end position="466"/>
    </location>
</feature>
<accession>I4EVH9</accession>
<dbReference type="Proteomes" id="UP000006461">
    <property type="component" value="Chromosome"/>
</dbReference>
<dbReference type="Gene3D" id="2.60.40.1220">
    <property type="match status" value="1"/>
</dbReference>
<feature type="transmembrane region" description="Helical" evidence="9">
    <location>
        <begin position="369"/>
        <end position="389"/>
    </location>
</feature>
<protein>
    <submittedName>
        <fullName evidence="13">Copper resistance protein CopC</fullName>
    </submittedName>
</protein>
<evidence type="ECO:0000256" key="6">
    <source>
        <dbReference type="ARBA" id="ARBA00022989"/>
    </source>
</evidence>
<dbReference type="eggNOG" id="COG2372">
    <property type="taxonomic scope" value="Bacteria"/>
</dbReference>
<keyword evidence="5 10" id="KW-0732">Signal</keyword>
<feature type="transmembrane region" description="Helical" evidence="9">
    <location>
        <begin position="231"/>
        <end position="251"/>
    </location>
</feature>
<keyword evidence="4" id="KW-0479">Metal-binding</keyword>
<reference evidence="13 14" key="1">
    <citation type="journal article" date="2012" name="J. Bacteriol.">
        <title>Genome Sequence of Radiation-Resistant Modestobacter marinus Strain BC501, a Representative Actinobacterium That Thrives on Calcareous Stone Surfaces.</title>
        <authorList>
            <person name="Normand P."/>
            <person name="Gury J."/>
            <person name="Pujic P."/>
            <person name="Chouaia B."/>
            <person name="Crotti E."/>
            <person name="Brusetti L."/>
            <person name="Daffonchio D."/>
            <person name="Vacherie B."/>
            <person name="Barbe V."/>
            <person name="Medigue C."/>
            <person name="Calteau A."/>
            <person name="Ghodhbane-Gtari F."/>
            <person name="Essoussi I."/>
            <person name="Nouioui I."/>
            <person name="Abbassi-Ghozzi I."/>
            <person name="Gtari M."/>
        </authorList>
    </citation>
    <scope>NUCLEOTIDE SEQUENCE [LARGE SCALE GENOMIC DNA]</scope>
    <source>
        <strain evidence="14">BC 501</strain>
    </source>
</reference>
<dbReference type="InterPro" id="IPR008457">
    <property type="entry name" value="Cu-R_CopD_dom"/>
</dbReference>
<keyword evidence="14" id="KW-1185">Reference proteome</keyword>
<dbReference type="PANTHER" id="PTHR34820:SF4">
    <property type="entry name" value="INNER MEMBRANE PROTEIN YEBZ"/>
    <property type="match status" value="1"/>
</dbReference>
<keyword evidence="6 9" id="KW-1133">Transmembrane helix</keyword>
<comment type="subcellular location">
    <subcellularLocation>
        <location evidence="1">Cell membrane</location>
        <topology evidence="1">Multi-pass membrane protein</topology>
    </subcellularLocation>
</comment>
<dbReference type="KEGG" id="mmar:MODMU_1956"/>
<dbReference type="AlphaFoldDB" id="I4EVH9"/>
<dbReference type="GO" id="GO:0006825">
    <property type="term" value="P:copper ion transport"/>
    <property type="evidence" value="ECO:0007669"/>
    <property type="project" value="InterPro"/>
</dbReference>
<feature type="transmembrane region" description="Helical" evidence="9">
    <location>
        <begin position="339"/>
        <end position="357"/>
    </location>
</feature>
<dbReference type="STRING" id="477641.MODMU_1956"/>
<feature type="transmembrane region" description="Helical" evidence="9">
    <location>
        <begin position="449"/>
        <end position="468"/>
    </location>
</feature>
<dbReference type="eggNOG" id="COG1276">
    <property type="taxonomic scope" value="Bacteria"/>
</dbReference>
<evidence type="ECO:0000259" key="11">
    <source>
        <dbReference type="Pfam" id="PF04234"/>
    </source>
</evidence>
<sequence length="591" mass="59494">MRRVVTTVLALGFMAVMAVLLDVATAPPASAHAALATTTPGDGARLTEAPNEVTLAFTEEVSLDAGYARVLGADGARVDTGTPSVTGAEVRIPLAADLPEASYVVTYRVLSADSHPIAGAYAFVVGQGELVPATDVDVAGQGGRSVAIALVAARWLGFAGVALGIGIPVFLSVGWQGGWSDPAMRRLTVIGLLGVVGAGLSTFALQGAYAAGRGLGSVADPDLLSATASSTFGRVVQVRTALAALMAVLVTSAWRGGRSPRRGVVAVGALVAVGMVVTFAAVGHPAAGPVPWLAVTVASVHVAAMAVWAGGLVGLLAGALRSDVPYLAQATAVTRFSRVAMAAVVALIATGVLQSVREVGAPSALVSTAYGWVLIGKVALVLVLLAVAASSRAWVLRHHGPVPSLTKELALAAATVGVRPPAGSDRAPAAPDDRLPPSAAQQRALRRSVLIEAALVAVVLALSAVLVGTPPAKASAAQPVSVTLPLQDAGGSAGLGQVQLAIAPATTGVNTLDLYLFDEAGRLSQAQDLRVSLTSAAQEIGPLPVDLQPAGPGHSVSEGMSIPTRGTWTLTVTVRLDEFTATTAATDFEVR</sequence>
<feature type="transmembrane region" description="Helical" evidence="9">
    <location>
        <begin position="187"/>
        <end position="211"/>
    </location>
</feature>
<dbReference type="EMBL" id="FO203431">
    <property type="protein sequence ID" value="CCH87392.1"/>
    <property type="molecule type" value="Genomic_DNA"/>
</dbReference>
<dbReference type="GO" id="GO:0005507">
    <property type="term" value="F:copper ion binding"/>
    <property type="evidence" value="ECO:0007669"/>
    <property type="project" value="InterPro"/>
</dbReference>
<evidence type="ECO:0000256" key="7">
    <source>
        <dbReference type="ARBA" id="ARBA00023008"/>
    </source>
</evidence>
<dbReference type="OMA" id="IMYKGNA"/>
<dbReference type="GO" id="GO:0005886">
    <property type="term" value="C:plasma membrane"/>
    <property type="evidence" value="ECO:0007669"/>
    <property type="project" value="UniProtKB-SubCell"/>
</dbReference>
<organism evidence="13 14">
    <name type="scientific">Modestobacter italicus (strain DSM 44449 / CECT 9708 / BC 501)</name>
    <dbReference type="NCBI Taxonomy" id="2732864"/>
    <lineage>
        <taxon>Bacteria</taxon>
        <taxon>Bacillati</taxon>
        <taxon>Actinomycetota</taxon>
        <taxon>Actinomycetes</taxon>
        <taxon>Geodermatophilales</taxon>
        <taxon>Geodermatophilaceae</taxon>
        <taxon>Modestobacter</taxon>
    </lineage>
</organism>
<evidence type="ECO:0000256" key="1">
    <source>
        <dbReference type="ARBA" id="ARBA00004651"/>
    </source>
</evidence>
<dbReference type="HOGENOM" id="CLU_023176_0_0_11"/>
<evidence type="ECO:0000256" key="4">
    <source>
        <dbReference type="ARBA" id="ARBA00022723"/>
    </source>
</evidence>
<feature type="domain" description="CopC" evidence="11">
    <location>
        <begin position="32"/>
        <end position="125"/>
    </location>
</feature>
<dbReference type="InterPro" id="IPR014755">
    <property type="entry name" value="Cu-Rt/internalin_Ig-like"/>
</dbReference>
<feature type="signal peptide" evidence="10">
    <location>
        <begin position="1"/>
        <end position="18"/>
    </location>
</feature>
<feature type="transmembrane region" description="Helical" evidence="9">
    <location>
        <begin position="292"/>
        <end position="318"/>
    </location>
</feature>
<evidence type="ECO:0000313" key="13">
    <source>
        <dbReference type="EMBL" id="CCH87392.1"/>
    </source>
</evidence>
<keyword evidence="3 9" id="KW-0812">Transmembrane</keyword>
<dbReference type="InterPro" id="IPR032694">
    <property type="entry name" value="CopC/D"/>
</dbReference>
<dbReference type="PANTHER" id="PTHR34820">
    <property type="entry name" value="INNER MEMBRANE PROTEIN YEBZ"/>
    <property type="match status" value="1"/>
</dbReference>
<keyword evidence="8 9" id="KW-0472">Membrane</keyword>
<dbReference type="Pfam" id="PF05425">
    <property type="entry name" value="CopD"/>
    <property type="match status" value="1"/>
</dbReference>
<dbReference type="Pfam" id="PF04234">
    <property type="entry name" value="CopC"/>
    <property type="match status" value="1"/>
</dbReference>
<dbReference type="PATRIC" id="fig|477641.3.peg.1848"/>
<name>I4EVH9_MODI5</name>
<evidence type="ECO:0000256" key="9">
    <source>
        <dbReference type="SAM" id="Phobius"/>
    </source>
</evidence>
<evidence type="ECO:0000259" key="12">
    <source>
        <dbReference type="Pfam" id="PF05425"/>
    </source>
</evidence>
<dbReference type="InterPro" id="IPR014756">
    <property type="entry name" value="Ig_E-set"/>
</dbReference>
<dbReference type="GO" id="GO:0046688">
    <property type="term" value="P:response to copper ion"/>
    <property type="evidence" value="ECO:0007669"/>
    <property type="project" value="InterPro"/>
</dbReference>
<dbReference type="SUPFAM" id="SSF81296">
    <property type="entry name" value="E set domains"/>
    <property type="match status" value="1"/>
</dbReference>
<evidence type="ECO:0000256" key="5">
    <source>
        <dbReference type="ARBA" id="ARBA00022729"/>
    </source>
</evidence>